<accession>A0ABT7EA95</accession>
<dbReference type="RefSeq" id="WP_284132790.1">
    <property type="nucleotide sequence ID" value="NZ_JASKYM010000004.1"/>
</dbReference>
<sequence>MIKLIGVLIVVIGFIFKIETLFTVLVAGIATGIVAGLDINQILTILGESFVANRAVSLFILTLPVIGILERYGLRQRAVYLIEKLGKLTAGGVLSIYMLARQVAGALSIRMSGHPQFVRPLVNPMSQAAAISKHKELEDDDEEAIKALSAASENYGNFFGQNLFAGSSGVLLIASTLSEQGFKVSELEIAKASIIMAVVAFLISALQNYLFDKKLNRKYGQK</sequence>
<feature type="transmembrane region" description="Helical" evidence="1">
    <location>
        <begin position="55"/>
        <end position="74"/>
    </location>
</feature>
<dbReference type="EMBL" id="JASKYM010000004">
    <property type="protein sequence ID" value="MDK2563851.1"/>
    <property type="molecule type" value="Genomic_DNA"/>
</dbReference>
<organism evidence="2 3">
    <name type="scientific">Romboutsia sedimentorum</name>
    <dbReference type="NCBI Taxonomy" id="1368474"/>
    <lineage>
        <taxon>Bacteria</taxon>
        <taxon>Bacillati</taxon>
        <taxon>Bacillota</taxon>
        <taxon>Clostridia</taxon>
        <taxon>Peptostreptococcales</taxon>
        <taxon>Peptostreptococcaceae</taxon>
        <taxon>Romboutsia</taxon>
    </lineage>
</organism>
<keyword evidence="1" id="KW-1133">Transmembrane helix</keyword>
<reference evidence="2 3" key="1">
    <citation type="submission" date="2023-05" db="EMBL/GenBank/DDBJ databases">
        <title>Rombocin, a short stable natural nisin variant, displays selective antimicrobial activity against Listeria monocytogenes and employs dual mode of action to kill target bacterial strains.</title>
        <authorList>
            <person name="Wambui J."/>
            <person name="Stephan R."/>
            <person name="Kuipers O.P."/>
        </authorList>
    </citation>
    <scope>NUCLEOTIDE SEQUENCE [LARGE SCALE GENOMIC DNA]</scope>
    <source>
        <strain evidence="2 3">RC002</strain>
    </source>
</reference>
<gene>
    <name evidence="2" type="ORF">QOZ84_09840</name>
</gene>
<evidence type="ECO:0000313" key="2">
    <source>
        <dbReference type="EMBL" id="MDK2563851.1"/>
    </source>
</evidence>
<proteinExistence type="predicted"/>
<dbReference type="Proteomes" id="UP001301012">
    <property type="component" value="Unassembled WGS sequence"/>
</dbReference>
<evidence type="ECO:0000313" key="3">
    <source>
        <dbReference type="Proteomes" id="UP001301012"/>
    </source>
</evidence>
<feature type="transmembrane region" description="Helical" evidence="1">
    <location>
        <begin position="158"/>
        <end position="177"/>
    </location>
</feature>
<comment type="caution">
    <text evidence="2">The sequence shown here is derived from an EMBL/GenBank/DDBJ whole genome shotgun (WGS) entry which is preliminary data.</text>
</comment>
<dbReference type="Pfam" id="PF06149">
    <property type="entry name" value="DUF969"/>
    <property type="match status" value="1"/>
</dbReference>
<protein>
    <submittedName>
        <fullName evidence="2">DUF969 domain-containing protein</fullName>
    </submittedName>
</protein>
<keyword evidence="1" id="KW-0812">Transmembrane</keyword>
<keyword evidence="1" id="KW-0472">Membrane</keyword>
<name>A0ABT7EA95_9FIRM</name>
<evidence type="ECO:0000256" key="1">
    <source>
        <dbReference type="SAM" id="Phobius"/>
    </source>
</evidence>
<feature type="transmembrane region" description="Helical" evidence="1">
    <location>
        <begin position="189"/>
        <end position="211"/>
    </location>
</feature>
<dbReference type="InterPro" id="IPR010374">
    <property type="entry name" value="DUF969"/>
</dbReference>
<feature type="transmembrane region" description="Helical" evidence="1">
    <location>
        <begin position="7"/>
        <end position="35"/>
    </location>
</feature>
<keyword evidence="3" id="KW-1185">Reference proteome</keyword>